<evidence type="ECO:0000313" key="3">
    <source>
        <dbReference type="EMBL" id="KAJ3698308.1"/>
    </source>
</evidence>
<feature type="compositionally biased region" description="Low complexity" evidence="2">
    <location>
        <begin position="41"/>
        <end position="52"/>
    </location>
</feature>
<feature type="compositionally biased region" description="Polar residues" evidence="2">
    <location>
        <begin position="91"/>
        <end position="102"/>
    </location>
</feature>
<feature type="compositionally biased region" description="Low complexity" evidence="2">
    <location>
        <begin position="173"/>
        <end position="193"/>
    </location>
</feature>
<dbReference type="PANTHER" id="PTHR31807">
    <property type="entry name" value="AUGMIN FAMILY MEMBER"/>
    <property type="match status" value="1"/>
</dbReference>
<accession>A0AAD6ERA3</accession>
<evidence type="ECO:0008006" key="5">
    <source>
        <dbReference type="Google" id="ProtNLM"/>
    </source>
</evidence>
<dbReference type="PANTHER" id="PTHR31807:SF6">
    <property type="entry name" value="PROTEIN ENDOSPERM DEFECTIVE 1-RELATED"/>
    <property type="match status" value="1"/>
</dbReference>
<dbReference type="GO" id="GO:0005880">
    <property type="term" value="C:nuclear microtubule"/>
    <property type="evidence" value="ECO:0007669"/>
    <property type="project" value="TreeGrafter"/>
</dbReference>
<feature type="compositionally biased region" description="Polar residues" evidence="2">
    <location>
        <begin position="54"/>
        <end position="70"/>
    </location>
</feature>
<feature type="compositionally biased region" description="Pro residues" evidence="2">
    <location>
        <begin position="1"/>
        <end position="21"/>
    </location>
</feature>
<dbReference type="AlphaFoldDB" id="A0AAD6ERA3"/>
<protein>
    <recommendedName>
        <fullName evidence="5">Protein ENDOSPERM DEFECTIVE 1</fullName>
    </recommendedName>
</protein>
<reference evidence="3 4" key="1">
    <citation type="journal article" date="2022" name="Cell">
        <title>Repeat-based holocentromeres influence genome architecture and karyotype evolution.</title>
        <authorList>
            <person name="Hofstatter P.G."/>
            <person name="Thangavel G."/>
            <person name="Lux T."/>
            <person name="Neumann P."/>
            <person name="Vondrak T."/>
            <person name="Novak P."/>
            <person name="Zhang M."/>
            <person name="Costa L."/>
            <person name="Castellani M."/>
            <person name="Scott A."/>
            <person name="Toegelov H."/>
            <person name="Fuchs J."/>
            <person name="Mata-Sucre Y."/>
            <person name="Dias Y."/>
            <person name="Vanzela A.L.L."/>
            <person name="Huettel B."/>
            <person name="Almeida C.C.S."/>
            <person name="Simkova H."/>
            <person name="Souza G."/>
            <person name="Pedrosa-Harand A."/>
            <person name="Macas J."/>
            <person name="Mayer K.F.X."/>
            <person name="Houben A."/>
            <person name="Marques A."/>
        </authorList>
    </citation>
    <scope>NUCLEOTIDE SEQUENCE [LARGE SCALE GENOMIC DNA]</scope>
    <source>
        <strain evidence="3">RhyTen1mFocal</strain>
    </source>
</reference>
<dbReference type="EMBL" id="JAMRDG010000001">
    <property type="protein sequence ID" value="KAJ3698308.1"/>
    <property type="molecule type" value="Genomic_DNA"/>
</dbReference>
<keyword evidence="4" id="KW-1185">Reference proteome</keyword>
<feature type="region of interest" description="Disordered" evidence="2">
    <location>
        <begin position="1"/>
        <end position="193"/>
    </location>
</feature>
<proteinExistence type="inferred from homology"/>
<dbReference type="GO" id="GO:0005737">
    <property type="term" value="C:cytoplasm"/>
    <property type="evidence" value="ECO:0007669"/>
    <property type="project" value="TreeGrafter"/>
</dbReference>
<dbReference type="Pfam" id="PF04484">
    <property type="entry name" value="QWRF"/>
    <property type="match status" value="1"/>
</dbReference>
<dbReference type="GO" id="GO:0008017">
    <property type="term" value="F:microtubule binding"/>
    <property type="evidence" value="ECO:0007669"/>
    <property type="project" value="TreeGrafter"/>
</dbReference>
<sequence>MATPSNPPLPLAPQPPPPAPPSTVARRARRGFREVSSRYLSTPRNPSSSPRPVQNASPRRTPTRSTSGYGSESEAESTDENRRPTPAPHSRSVNGTFYFTSQPKPPNKRVVHKLFDEKSDAESRAPEDTRRRPRPGTPMTSPNLRNPVRPKRAPASPRPVRSEDDCGSDAETCSVDSCSSGTQSSSFCYSPPRAATNARTRAGAATDLRSSLSGVESSCRVSNPLVCRSLNSSLSGSQTTGFENHKAMGMEARRVISGKPPQPPGIRGALEVQKLKKGKRIEEDAHSLKLLNNRLMQLQFMNAKAEMATKARMHVMEKELCGASVGISELRDRVNEKRIQLDCLKREMRLNSILRSQMDYLDDWDTVERDQDESLSGIITALQNASVRVPVGGGVKADALEMKEALSHAIKALEPLSGCIQKFVPMAEEMDKTALDLAKVMANEKELVEECGNLLALAHNLQVKESSLRGTLIQLKRQSLPAK</sequence>
<evidence type="ECO:0000256" key="1">
    <source>
        <dbReference type="ARBA" id="ARBA00010016"/>
    </source>
</evidence>
<name>A0AAD6ERA3_9POAL</name>
<dbReference type="InterPro" id="IPR007573">
    <property type="entry name" value="QWRF"/>
</dbReference>
<evidence type="ECO:0000256" key="2">
    <source>
        <dbReference type="SAM" id="MobiDB-lite"/>
    </source>
</evidence>
<evidence type="ECO:0000313" key="4">
    <source>
        <dbReference type="Proteomes" id="UP001210211"/>
    </source>
</evidence>
<organism evidence="3 4">
    <name type="scientific">Rhynchospora tenuis</name>
    <dbReference type="NCBI Taxonomy" id="198213"/>
    <lineage>
        <taxon>Eukaryota</taxon>
        <taxon>Viridiplantae</taxon>
        <taxon>Streptophyta</taxon>
        <taxon>Embryophyta</taxon>
        <taxon>Tracheophyta</taxon>
        <taxon>Spermatophyta</taxon>
        <taxon>Magnoliopsida</taxon>
        <taxon>Liliopsida</taxon>
        <taxon>Poales</taxon>
        <taxon>Cyperaceae</taxon>
        <taxon>Cyperoideae</taxon>
        <taxon>Rhynchosporeae</taxon>
        <taxon>Rhynchospora</taxon>
    </lineage>
</organism>
<dbReference type="GO" id="GO:0051225">
    <property type="term" value="P:spindle assembly"/>
    <property type="evidence" value="ECO:0007669"/>
    <property type="project" value="TreeGrafter"/>
</dbReference>
<comment type="caution">
    <text evidence="3">The sequence shown here is derived from an EMBL/GenBank/DDBJ whole genome shotgun (WGS) entry which is preliminary data.</text>
</comment>
<comment type="similarity">
    <text evidence="1">Belongs to the QWRF family.</text>
</comment>
<dbReference type="Proteomes" id="UP001210211">
    <property type="component" value="Unassembled WGS sequence"/>
</dbReference>
<gene>
    <name evidence="3" type="ORF">LUZ61_002013</name>
</gene>
<feature type="compositionally biased region" description="Basic and acidic residues" evidence="2">
    <location>
        <begin position="113"/>
        <end position="130"/>
    </location>
</feature>